<accession>A0A7T0DYN4</accession>
<dbReference type="EMBL" id="CP061801">
    <property type="protein sequence ID" value="QPK01803.1"/>
    <property type="molecule type" value="Genomic_DNA"/>
</dbReference>
<evidence type="ECO:0000256" key="5">
    <source>
        <dbReference type="ARBA" id="ARBA00022970"/>
    </source>
</evidence>
<dbReference type="GO" id="GO:0015807">
    <property type="term" value="P:L-amino acid transport"/>
    <property type="evidence" value="ECO:0007669"/>
    <property type="project" value="TreeGrafter"/>
</dbReference>
<evidence type="ECO:0000256" key="1">
    <source>
        <dbReference type="ARBA" id="ARBA00005417"/>
    </source>
</evidence>
<gene>
    <name evidence="7" type="ORF">IDM36_06745</name>
</gene>
<dbReference type="InterPro" id="IPR052156">
    <property type="entry name" value="BCAA_Transport_ATP-bd_LivF"/>
</dbReference>
<dbReference type="PANTHER" id="PTHR43820">
    <property type="entry name" value="HIGH-AFFINITY BRANCHED-CHAIN AMINO ACID TRANSPORT ATP-BINDING PROTEIN LIVF"/>
    <property type="match status" value="1"/>
</dbReference>
<dbReference type="GO" id="GO:0015658">
    <property type="term" value="F:branched-chain amino acid transmembrane transporter activity"/>
    <property type="evidence" value="ECO:0007669"/>
    <property type="project" value="TreeGrafter"/>
</dbReference>
<reference evidence="7" key="1">
    <citation type="submission" date="2020-09" db="EMBL/GenBank/DDBJ databases">
        <title>First Report of a novel Colistin-Resistant species of Enterobacter cloacae complex Producing MCR-5 isolated from hospital sewage water.</title>
        <authorList>
            <person name="Zhou K."/>
        </authorList>
    </citation>
    <scope>NUCLEOTIDE SEQUENCE [LARGE SCALE GENOMIC DNA]</scope>
    <source>
        <strain evidence="7">HSW1412</strain>
    </source>
</reference>
<evidence type="ECO:0000256" key="4">
    <source>
        <dbReference type="ARBA" id="ARBA00022840"/>
    </source>
</evidence>
<dbReference type="InterPro" id="IPR003593">
    <property type="entry name" value="AAA+_ATPase"/>
</dbReference>
<protein>
    <submittedName>
        <fullName evidence="7">ATP-binding cassette domain-containing protein</fullName>
    </submittedName>
</protein>
<dbReference type="Gene3D" id="3.40.50.300">
    <property type="entry name" value="P-loop containing nucleotide triphosphate hydrolases"/>
    <property type="match status" value="1"/>
</dbReference>
<comment type="similarity">
    <text evidence="1">Belongs to the ABC transporter superfamily.</text>
</comment>
<evidence type="ECO:0000313" key="7">
    <source>
        <dbReference type="EMBL" id="QPK01803.1"/>
    </source>
</evidence>
<dbReference type="InterPro" id="IPR003439">
    <property type="entry name" value="ABC_transporter-like_ATP-bd"/>
</dbReference>
<sequence length="240" mass="26741">MLSLRAVNQFYGSQHTLWNVDLDLPQGLCTGVVGLPGMGKTTLINCITGNLPVESGTIIWHEAGAPPQDLLSQAPEQRAVSGIGYVPQDRRIFSQLTIEENLHIAMRATGIADPAAKRDVYDLFPQLYSLRQTHARGLSPDDQYQLALANALVNRPRILILDEPMHGAGHSFAQKLGQLLARLNRELGMTVLLAEQQLSFIRRVADRFCMLYRGRNVAQGHVNELDDELIAHWMSLEARR</sequence>
<name>A0A7T0DYN4_9ENTR</name>
<organism evidence="7">
    <name type="scientific">Enterobacter mori</name>
    <dbReference type="NCBI Taxonomy" id="539813"/>
    <lineage>
        <taxon>Bacteria</taxon>
        <taxon>Pseudomonadati</taxon>
        <taxon>Pseudomonadota</taxon>
        <taxon>Gammaproteobacteria</taxon>
        <taxon>Enterobacterales</taxon>
        <taxon>Enterobacteriaceae</taxon>
        <taxon>Enterobacter</taxon>
    </lineage>
</organism>
<evidence type="ECO:0000256" key="2">
    <source>
        <dbReference type="ARBA" id="ARBA00022448"/>
    </source>
</evidence>
<dbReference type="GO" id="GO:0016887">
    <property type="term" value="F:ATP hydrolysis activity"/>
    <property type="evidence" value="ECO:0007669"/>
    <property type="project" value="InterPro"/>
</dbReference>
<dbReference type="PROSITE" id="PS50893">
    <property type="entry name" value="ABC_TRANSPORTER_2"/>
    <property type="match status" value="1"/>
</dbReference>
<keyword evidence="5" id="KW-0029">Amino-acid transport</keyword>
<evidence type="ECO:0000259" key="6">
    <source>
        <dbReference type="PROSITE" id="PS50893"/>
    </source>
</evidence>
<keyword evidence="3" id="KW-0547">Nucleotide-binding</keyword>
<proteinExistence type="inferred from homology"/>
<dbReference type="InterPro" id="IPR027417">
    <property type="entry name" value="P-loop_NTPase"/>
</dbReference>
<dbReference type="AlphaFoldDB" id="A0A7T0DYN4"/>
<feature type="domain" description="ABC transporter" evidence="6">
    <location>
        <begin position="2"/>
        <end position="238"/>
    </location>
</feature>
<keyword evidence="2" id="KW-0813">Transport</keyword>
<dbReference type="SUPFAM" id="SSF52540">
    <property type="entry name" value="P-loop containing nucleoside triphosphate hydrolases"/>
    <property type="match status" value="1"/>
</dbReference>
<keyword evidence="4 7" id="KW-0067">ATP-binding</keyword>
<evidence type="ECO:0000256" key="3">
    <source>
        <dbReference type="ARBA" id="ARBA00022741"/>
    </source>
</evidence>
<dbReference type="SMART" id="SM00382">
    <property type="entry name" value="AAA"/>
    <property type="match status" value="1"/>
</dbReference>
<dbReference type="Pfam" id="PF00005">
    <property type="entry name" value="ABC_tran"/>
    <property type="match status" value="1"/>
</dbReference>
<dbReference type="PANTHER" id="PTHR43820:SF5">
    <property type="entry name" value="HIGH-AFFINITY BRANCHED-CHAIN AMINO ACID TRANSPORT ATP-BINDING PROTEIN"/>
    <property type="match status" value="1"/>
</dbReference>
<dbReference type="GO" id="GO:0005524">
    <property type="term" value="F:ATP binding"/>
    <property type="evidence" value="ECO:0007669"/>
    <property type="project" value="UniProtKB-KW"/>
</dbReference>